<name>A0ABT5U1K5_9MICO</name>
<evidence type="ECO:0000313" key="8">
    <source>
        <dbReference type="EMBL" id="MDD9208047.1"/>
    </source>
</evidence>
<keyword evidence="5" id="KW-0119">Carbohydrate metabolism</keyword>
<evidence type="ECO:0000256" key="2">
    <source>
        <dbReference type="ARBA" id="ARBA00022526"/>
    </source>
</evidence>
<dbReference type="Proteomes" id="UP001165561">
    <property type="component" value="Unassembled WGS sequence"/>
</dbReference>
<organism evidence="8 9">
    <name type="scientific">Georgenia halotolerans</name>
    <dbReference type="NCBI Taxonomy" id="3028317"/>
    <lineage>
        <taxon>Bacteria</taxon>
        <taxon>Bacillati</taxon>
        <taxon>Actinomycetota</taxon>
        <taxon>Actinomycetes</taxon>
        <taxon>Micrococcales</taxon>
        <taxon>Bogoriellaceae</taxon>
        <taxon>Georgenia</taxon>
    </lineage>
</organism>
<dbReference type="Gene3D" id="3.40.50.720">
    <property type="entry name" value="NAD(P)-binding Rossmann-like Domain"/>
    <property type="match status" value="1"/>
</dbReference>
<dbReference type="SUPFAM" id="SSF51735">
    <property type="entry name" value="NAD(P)-binding Rossmann-fold domains"/>
    <property type="match status" value="1"/>
</dbReference>
<evidence type="ECO:0000256" key="1">
    <source>
        <dbReference type="ARBA" id="ARBA00004937"/>
    </source>
</evidence>
<gene>
    <name evidence="8" type="ORF">PU560_16470</name>
</gene>
<protein>
    <submittedName>
        <fullName evidence="8">Glucose-6-phosphate dehydrogenase</fullName>
        <ecNumber evidence="8">1.1.1.49</ecNumber>
    </submittedName>
</protein>
<dbReference type="EC" id="1.1.1.49" evidence="8"/>
<dbReference type="GO" id="GO:0004345">
    <property type="term" value="F:glucose-6-phosphate dehydrogenase activity"/>
    <property type="evidence" value="ECO:0007669"/>
    <property type="project" value="UniProtKB-EC"/>
</dbReference>
<dbReference type="InterPro" id="IPR022675">
    <property type="entry name" value="G6P_DH_C"/>
</dbReference>
<dbReference type="PIRSF" id="PIRSF000110">
    <property type="entry name" value="G6PD"/>
    <property type="match status" value="1"/>
</dbReference>
<dbReference type="InterPro" id="IPR036291">
    <property type="entry name" value="NAD(P)-bd_dom_sf"/>
</dbReference>
<evidence type="ECO:0000259" key="6">
    <source>
        <dbReference type="Pfam" id="PF00479"/>
    </source>
</evidence>
<evidence type="ECO:0000313" key="9">
    <source>
        <dbReference type="Proteomes" id="UP001165561"/>
    </source>
</evidence>
<dbReference type="PANTHER" id="PTHR23429:SF0">
    <property type="entry name" value="GLUCOSE-6-PHOSPHATE 1-DEHYDROGENASE"/>
    <property type="match status" value="1"/>
</dbReference>
<evidence type="ECO:0000256" key="3">
    <source>
        <dbReference type="ARBA" id="ARBA00022857"/>
    </source>
</evidence>
<comment type="pathway">
    <text evidence="1">Carbohydrate degradation; pentose phosphate pathway; D-ribulose 5-phosphate from D-glucose 6-phosphate (oxidative stage): step 1/3.</text>
</comment>
<dbReference type="InterPro" id="IPR022674">
    <property type="entry name" value="G6P_DH_NAD-bd"/>
</dbReference>
<proteinExistence type="predicted"/>
<evidence type="ECO:0000256" key="4">
    <source>
        <dbReference type="ARBA" id="ARBA00023002"/>
    </source>
</evidence>
<keyword evidence="3" id="KW-0521">NADP</keyword>
<accession>A0ABT5U1K5</accession>
<evidence type="ECO:0000256" key="5">
    <source>
        <dbReference type="ARBA" id="ARBA00023277"/>
    </source>
</evidence>
<dbReference type="EMBL" id="JARACI010001186">
    <property type="protein sequence ID" value="MDD9208047.1"/>
    <property type="molecule type" value="Genomic_DNA"/>
</dbReference>
<sequence>MNDARTNGRQLRTLLILGATGDLAGRLLLPGLGRLLATGRAEGLALVGSGVEDWDDEQWRSRLREAFATVPSIEIAPWDRRDAVDGPGAGTLRRLEQESVYLSADVTRAEDLQRLLAACEPPVGIYFALPPAATERACLALTEHGVPEGTRLIMEKPYGSDGASAVRMNGVVQRLVPEDHVHRVDHFLGKSTVLNILGFRFANRIFEPVWSASHIERVDIVYDEELGLEDRARYYDSAGALRDMIQSHLLQVLALVAMDPPATMGQRDVRDRIGSVLRATRAGDPKQHSRRARYGAGRIGDRDLSAYADAPGVDTDRGTETLAEVTCFVDSWRWKGVPFHLRSGKAMGEGSGRKEAVITFKPVPHLPTGLHGTSQPTAVHLGLGPECLTLELDVNGSDDPRELDRVALSTQFGSGELPAYGEVLAGILEGDPMLSVRDDAIEECWRIVSPVLAAWEADEVPLEEYPAGSTGPATAPPEE</sequence>
<keyword evidence="9" id="KW-1185">Reference proteome</keyword>
<dbReference type="Pfam" id="PF00479">
    <property type="entry name" value="G6PD_N"/>
    <property type="match status" value="1"/>
</dbReference>
<dbReference type="NCBIfam" id="NF009492">
    <property type="entry name" value="PRK12853.1-3"/>
    <property type="match status" value="1"/>
</dbReference>
<dbReference type="SUPFAM" id="SSF55347">
    <property type="entry name" value="Glyceraldehyde-3-phosphate dehydrogenase-like, C-terminal domain"/>
    <property type="match status" value="1"/>
</dbReference>
<dbReference type="Gene3D" id="3.30.360.10">
    <property type="entry name" value="Dihydrodipicolinate Reductase, domain 2"/>
    <property type="match status" value="1"/>
</dbReference>
<dbReference type="PRINTS" id="PR00079">
    <property type="entry name" value="G6PDHDRGNASE"/>
</dbReference>
<evidence type="ECO:0000259" key="7">
    <source>
        <dbReference type="Pfam" id="PF02781"/>
    </source>
</evidence>
<dbReference type="Pfam" id="PF02781">
    <property type="entry name" value="G6PD_C"/>
    <property type="match status" value="1"/>
</dbReference>
<keyword evidence="2" id="KW-0313">Glucose metabolism</keyword>
<keyword evidence="4 8" id="KW-0560">Oxidoreductase</keyword>
<reference evidence="8" key="1">
    <citation type="submission" date="2023-02" db="EMBL/GenBank/DDBJ databases">
        <title>Georgenia sp.10Sc9-8, isolated from a soil sample collected from the Taklamakan desert.</title>
        <authorList>
            <person name="Liu S."/>
        </authorList>
    </citation>
    <scope>NUCLEOTIDE SEQUENCE</scope>
    <source>
        <strain evidence="8">10Sc9-8</strain>
    </source>
</reference>
<feature type="domain" description="Glucose-6-phosphate dehydrogenase C-terminal" evidence="7">
    <location>
        <begin position="199"/>
        <end position="475"/>
    </location>
</feature>
<feature type="domain" description="Glucose-6-phosphate dehydrogenase NAD-binding" evidence="6">
    <location>
        <begin position="16"/>
        <end position="195"/>
    </location>
</feature>
<comment type="caution">
    <text evidence="8">The sequence shown here is derived from an EMBL/GenBank/DDBJ whole genome shotgun (WGS) entry which is preliminary data.</text>
</comment>
<dbReference type="InterPro" id="IPR001282">
    <property type="entry name" value="G6P_DH"/>
</dbReference>
<dbReference type="PANTHER" id="PTHR23429">
    <property type="entry name" value="GLUCOSE-6-PHOSPHATE 1-DEHYDROGENASE G6PD"/>
    <property type="match status" value="1"/>
</dbReference>